<dbReference type="EMBL" id="JBHTBH010000004">
    <property type="protein sequence ID" value="MFC7328075.1"/>
    <property type="molecule type" value="Genomic_DNA"/>
</dbReference>
<gene>
    <name evidence="1" type="ORF">ACFQRF_10020</name>
</gene>
<proteinExistence type="predicted"/>
<dbReference type="RefSeq" id="WP_379870708.1">
    <property type="nucleotide sequence ID" value="NZ_JBHTBH010000004.1"/>
</dbReference>
<name>A0ABW2KFJ5_9ACTN</name>
<organism evidence="1 2">
    <name type="scientific">Marinactinospora rubrisoli</name>
    <dbReference type="NCBI Taxonomy" id="2715399"/>
    <lineage>
        <taxon>Bacteria</taxon>
        <taxon>Bacillati</taxon>
        <taxon>Actinomycetota</taxon>
        <taxon>Actinomycetes</taxon>
        <taxon>Streptosporangiales</taxon>
        <taxon>Nocardiopsidaceae</taxon>
        <taxon>Marinactinospora</taxon>
    </lineage>
</organism>
<comment type="caution">
    <text evidence="1">The sequence shown here is derived from an EMBL/GenBank/DDBJ whole genome shotgun (WGS) entry which is preliminary data.</text>
</comment>
<evidence type="ECO:0000313" key="1">
    <source>
        <dbReference type="EMBL" id="MFC7328075.1"/>
    </source>
</evidence>
<reference evidence="2" key="1">
    <citation type="journal article" date="2019" name="Int. J. Syst. Evol. Microbiol.">
        <title>The Global Catalogue of Microorganisms (GCM) 10K type strain sequencing project: providing services to taxonomists for standard genome sequencing and annotation.</title>
        <authorList>
            <consortium name="The Broad Institute Genomics Platform"/>
            <consortium name="The Broad Institute Genome Sequencing Center for Infectious Disease"/>
            <person name="Wu L."/>
            <person name="Ma J."/>
        </authorList>
    </citation>
    <scope>NUCLEOTIDE SEQUENCE [LARGE SCALE GENOMIC DNA]</scope>
    <source>
        <strain evidence="2">CGMCC 4.7382</strain>
    </source>
</reference>
<protein>
    <submittedName>
        <fullName evidence="1">Uncharacterized protein</fullName>
    </submittedName>
</protein>
<evidence type="ECO:0000313" key="2">
    <source>
        <dbReference type="Proteomes" id="UP001596540"/>
    </source>
</evidence>
<sequence length="169" mass="18213">MPDASRHSGWAPTLDFVAERVVAQVAPEETAHYPWVRDEYFERGRANRAEDNPLGFGEIVVGAITGIVLGALHELAEGTLTDVLRPWWDRAWRRIAVRLRIRRAEPVAPETALPVPAPDQLPHIAAALTAYCVRAGLPPEQAAELTRAVVAELTAPRAVDGGSGAESGG</sequence>
<keyword evidence="2" id="KW-1185">Reference proteome</keyword>
<accession>A0ABW2KFJ5</accession>
<dbReference type="Proteomes" id="UP001596540">
    <property type="component" value="Unassembled WGS sequence"/>
</dbReference>